<evidence type="ECO:0000313" key="3">
    <source>
        <dbReference type="Proteomes" id="UP001165080"/>
    </source>
</evidence>
<gene>
    <name evidence="2" type="primary">PLEST003076</name>
    <name evidence="2" type="ORF">PLESTB_001160800</name>
</gene>
<organism evidence="2 3">
    <name type="scientific">Pleodorina starrii</name>
    <dbReference type="NCBI Taxonomy" id="330485"/>
    <lineage>
        <taxon>Eukaryota</taxon>
        <taxon>Viridiplantae</taxon>
        <taxon>Chlorophyta</taxon>
        <taxon>core chlorophytes</taxon>
        <taxon>Chlorophyceae</taxon>
        <taxon>CS clade</taxon>
        <taxon>Chlamydomonadales</taxon>
        <taxon>Volvocaceae</taxon>
        <taxon>Pleodorina</taxon>
    </lineage>
</organism>
<dbReference type="PROSITE" id="PS51819">
    <property type="entry name" value="VOC"/>
    <property type="match status" value="1"/>
</dbReference>
<dbReference type="CDD" id="cd08357">
    <property type="entry name" value="VOC_like"/>
    <property type="match status" value="1"/>
</dbReference>
<reference evidence="2 3" key="1">
    <citation type="journal article" date="2023" name="Commun. Biol.">
        <title>Reorganization of the ancestral sex-determining regions during the evolution of trioecy in Pleodorina starrii.</title>
        <authorList>
            <person name="Takahashi K."/>
            <person name="Suzuki S."/>
            <person name="Kawai-Toyooka H."/>
            <person name="Yamamoto K."/>
            <person name="Hamaji T."/>
            <person name="Ootsuki R."/>
            <person name="Yamaguchi H."/>
            <person name="Kawachi M."/>
            <person name="Higashiyama T."/>
            <person name="Nozaki H."/>
        </authorList>
    </citation>
    <scope>NUCLEOTIDE SEQUENCE [LARGE SCALE GENOMIC DNA]</scope>
    <source>
        <strain evidence="2 3">NIES-4479</strain>
    </source>
</reference>
<evidence type="ECO:0000313" key="2">
    <source>
        <dbReference type="EMBL" id="GLC56895.1"/>
    </source>
</evidence>
<protein>
    <recommendedName>
        <fullName evidence="1">VOC domain-containing protein</fullName>
    </recommendedName>
</protein>
<comment type="caution">
    <text evidence="2">The sequence shown here is derived from an EMBL/GenBank/DDBJ whole genome shotgun (WGS) entry which is preliminary data.</text>
</comment>
<evidence type="ECO:0000259" key="1">
    <source>
        <dbReference type="PROSITE" id="PS51819"/>
    </source>
</evidence>
<accession>A0A9W6F5W3</accession>
<proteinExistence type="predicted"/>
<dbReference type="InterPro" id="IPR004360">
    <property type="entry name" value="Glyas_Fos-R_dOase_dom"/>
</dbReference>
<dbReference type="OrthoDB" id="2580091at2759"/>
<sequence length="144" mass="15879">MAIPPFHIAFPVHDIQAAREFYGGVLGCPEGRSAATWVDFNLYGHQIVAHLVRGYNAAASHNAVDGDAVPVPHFGAALSVDQFHQLASRLQEKGVKFEIEPHLRFQGKPGEQWTMFFLDPSGNALEFKAMTNPDNLFAKYTVTV</sequence>
<name>A0A9W6F5W3_9CHLO</name>
<dbReference type="InterPro" id="IPR037523">
    <property type="entry name" value="VOC_core"/>
</dbReference>
<keyword evidence="3" id="KW-1185">Reference proteome</keyword>
<dbReference type="PANTHER" id="PTHR39434:SF1">
    <property type="entry name" value="VOC DOMAIN-CONTAINING PROTEIN"/>
    <property type="match status" value="1"/>
</dbReference>
<dbReference type="PANTHER" id="PTHR39434">
    <property type="match status" value="1"/>
</dbReference>
<dbReference type="Gene3D" id="3.10.180.10">
    <property type="entry name" value="2,3-Dihydroxybiphenyl 1,2-Dioxygenase, domain 1"/>
    <property type="match status" value="1"/>
</dbReference>
<dbReference type="Pfam" id="PF00903">
    <property type="entry name" value="Glyoxalase"/>
    <property type="match status" value="1"/>
</dbReference>
<dbReference type="EMBL" id="BRXU01000017">
    <property type="protein sequence ID" value="GLC56895.1"/>
    <property type="molecule type" value="Genomic_DNA"/>
</dbReference>
<dbReference type="InterPro" id="IPR029068">
    <property type="entry name" value="Glyas_Bleomycin-R_OHBP_Dase"/>
</dbReference>
<feature type="domain" description="VOC" evidence="1">
    <location>
        <begin position="4"/>
        <end position="130"/>
    </location>
</feature>
<dbReference type="AlphaFoldDB" id="A0A9W6F5W3"/>
<dbReference type="SUPFAM" id="SSF54593">
    <property type="entry name" value="Glyoxalase/Bleomycin resistance protein/Dihydroxybiphenyl dioxygenase"/>
    <property type="match status" value="1"/>
</dbReference>
<dbReference type="Proteomes" id="UP001165080">
    <property type="component" value="Unassembled WGS sequence"/>
</dbReference>